<protein>
    <submittedName>
        <fullName evidence="2">Uncharacterized protein</fullName>
    </submittedName>
</protein>
<reference evidence="2" key="1">
    <citation type="submission" date="2021-12" db="EMBL/GenBank/DDBJ databases">
        <authorList>
            <person name="King R."/>
        </authorList>
    </citation>
    <scope>NUCLEOTIDE SEQUENCE</scope>
</reference>
<gene>
    <name evidence="2" type="ORF">DIATSA_LOCUS8652</name>
</gene>
<feature type="region of interest" description="Disordered" evidence="1">
    <location>
        <begin position="48"/>
        <end position="69"/>
    </location>
</feature>
<sequence>MPSYKMKHFADDYSLVYVAQAITGTYFPCISYNPSRSEVTAGLWISSKEEKNETLKPEEQSESNTDKTLARRTLNNSWHNEAIESNHEDMVEVAHNLLINIEYIENSESDIEKVVAKNSVSHIDKL</sequence>
<reference evidence="2" key="2">
    <citation type="submission" date="2022-10" db="EMBL/GenBank/DDBJ databases">
        <authorList>
            <consortium name="ENA_rothamsted_submissions"/>
            <consortium name="culmorum"/>
            <person name="King R."/>
        </authorList>
    </citation>
    <scope>NUCLEOTIDE SEQUENCE</scope>
</reference>
<name>A0A9N9WFL9_9NEOP</name>
<evidence type="ECO:0000256" key="1">
    <source>
        <dbReference type="SAM" id="MobiDB-lite"/>
    </source>
</evidence>
<accession>A0A9N9WFL9</accession>
<evidence type="ECO:0000313" key="2">
    <source>
        <dbReference type="EMBL" id="CAG9791012.1"/>
    </source>
</evidence>
<dbReference type="EMBL" id="OU893334">
    <property type="protein sequence ID" value="CAG9791012.1"/>
    <property type="molecule type" value="Genomic_DNA"/>
</dbReference>
<evidence type="ECO:0000313" key="3">
    <source>
        <dbReference type="Proteomes" id="UP001153714"/>
    </source>
</evidence>
<dbReference type="AlphaFoldDB" id="A0A9N9WFL9"/>
<dbReference type="Proteomes" id="UP001153714">
    <property type="component" value="Chromosome 3"/>
</dbReference>
<organism evidence="2 3">
    <name type="scientific">Diatraea saccharalis</name>
    <name type="common">sugarcane borer</name>
    <dbReference type="NCBI Taxonomy" id="40085"/>
    <lineage>
        <taxon>Eukaryota</taxon>
        <taxon>Metazoa</taxon>
        <taxon>Ecdysozoa</taxon>
        <taxon>Arthropoda</taxon>
        <taxon>Hexapoda</taxon>
        <taxon>Insecta</taxon>
        <taxon>Pterygota</taxon>
        <taxon>Neoptera</taxon>
        <taxon>Endopterygota</taxon>
        <taxon>Lepidoptera</taxon>
        <taxon>Glossata</taxon>
        <taxon>Ditrysia</taxon>
        <taxon>Pyraloidea</taxon>
        <taxon>Crambidae</taxon>
        <taxon>Crambinae</taxon>
        <taxon>Diatraea</taxon>
    </lineage>
</organism>
<keyword evidence="3" id="KW-1185">Reference proteome</keyword>
<proteinExistence type="predicted"/>